<evidence type="ECO:0000256" key="5">
    <source>
        <dbReference type="ARBA" id="ARBA00022771"/>
    </source>
</evidence>
<dbReference type="GO" id="GO:0045039">
    <property type="term" value="P:protein insertion into mitochondrial inner membrane"/>
    <property type="evidence" value="ECO:0007669"/>
    <property type="project" value="TreeGrafter"/>
</dbReference>
<dbReference type="SMART" id="SM00744">
    <property type="entry name" value="RINGv"/>
    <property type="match status" value="1"/>
</dbReference>
<keyword evidence="14" id="KW-1185">Reference proteome</keyword>
<proteinExistence type="inferred from homology"/>
<keyword evidence="8" id="KW-0811">Translocation</keyword>
<evidence type="ECO:0000256" key="4">
    <source>
        <dbReference type="ARBA" id="ARBA00022723"/>
    </source>
</evidence>
<dbReference type="GO" id="GO:0015031">
    <property type="term" value="P:protein transport"/>
    <property type="evidence" value="ECO:0007669"/>
    <property type="project" value="UniProtKB-KW"/>
</dbReference>
<dbReference type="EMBL" id="JAAGAX010000006">
    <property type="protein sequence ID" value="KAF2311949.1"/>
    <property type="molecule type" value="Genomic_DNA"/>
</dbReference>
<dbReference type="GO" id="GO:0005743">
    <property type="term" value="C:mitochondrial inner membrane"/>
    <property type="evidence" value="ECO:0007669"/>
    <property type="project" value="TreeGrafter"/>
</dbReference>
<dbReference type="Proteomes" id="UP000467840">
    <property type="component" value="Chromosome 14"/>
</dbReference>
<evidence type="ECO:0000256" key="6">
    <source>
        <dbReference type="ARBA" id="ARBA00022833"/>
    </source>
</evidence>
<keyword evidence="10" id="KW-1015">Disulfide bond</keyword>
<dbReference type="Pfam" id="PF12906">
    <property type="entry name" value="RINGv"/>
    <property type="match status" value="1"/>
</dbReference>
<evidence type="ECO:0000256" key="7">
    <source>
        <dbReference type="ARBA" id="ARBA00022927"/>
    </source>
</evidence>
<dbReference type="SUPFAM" id="SSF144122">
    <property type="entry name" value="Tim10-like"/>
    <property type="match status" value="1"/>
</dbReference>
<accession>A0A6A6MIU5</accession>
<sequence length="245" mass="27029">MATTHTSHFNTGHHLSRSSSDMSFSGEIGAHRDSSVSDCLSEVDLESGALEGKLHLDDKTDRDCRICHLVLESNELENGAAIELGCSCKGDLGAAHKKCAETWFKIKGNIYARYVVSLHSMLLANSKWGTQCYRCSLISTDSTSNIVLHESTQEEVAQGQGVIPNSQLVALGLMAANTDLPPGVDKEQVFGMLAMEMEYKVELFNRLAMACFNKCVDKRYKEPELTMGENSCIDRCVSKYFLVRC</sequence>
<evidence type="ECO:0000256" key="8">
    <source>
        <dbReference type="ARBA" id="ARBA00023010"/>
    </source>
</evidence>
<dbReference type="PROSITE" id="PS51292">
    <property type="entry name" value="ZF_RING_CH"/>
    <property type="match status" value="1"/>
</dbReference>
<evidence type="ECO:0000256" key="1">
    <source>
        <dbReference type="ARBA" id="ARBA00004173"/>
    </source>
</evidence>
<evidence type="ECO:0000256" key="2">
    <source>
        <dbReference type="ARBA" id="ARBA00006720"/>
    </source>
</evidence>
<dbReference type="AlphaFoldDB" id="A0A6A6MIU5"/>
<dbReference type="PANTHER" id="PTHR11038:SF16">
    <property type="entry name" value="MITOCHONDRIAL IMPORT INNER MEMBRANE TRANSLOCASE SUBUNIT TIM10"/>
    <property type="match status" value="1"/>
</dbReference>
<keyword evidence="9" id="KW-0496">Mitochondrion</keyword>
<feature type="region of interest" description="Disordered" evidence="11">
    <location>
        <begin position="1"/>
        <end position="23"/>
    </location>
</feature>
<evidence type="ECO:0000313" key="14">
    <source>
        <dbReference type="Proteomes" id="UP000467840"/>
    </source>
</evidence>
<evidence type="ECO:0000313" key="13">
    <source>
        <dbReference type="EMBL" id="KAF2311949.1"/>
    </source>
</evidence>
<reference evidence="13 14" key="1">
    <citation type="journal article" date="2020" name="Mol. Plant">
        <title>The Chromosome-Based Rubber Tree Genome Provides New Insights into Spurge Genome Evolution and Rubber Biosynthesis.</title>
        <authorList>
            <person name="Liu J."/>
            <person name="Shi C."/>
            <person name="Shi C.C."/>
            <person name="Li W."/>
            <person name="Zhang Q.J."/>
            <person name="Zhang Y."/>
            <person name="Li K."/>
            <person name="Lu H.F."/>
            <person name="Shi C."/>
            <person name="Zhu S.T."/>
            <person name="Xiao Z.Y."/>
            <person name="Nan H."/>
            <person name="Yue Y."/>
            <person name="Zhu X.G."/>
            <person name="Wu Y."/>
            <person name="Hong X.N."/>
            <person name="Fan G.Y."/>
            <person name="Tong Y."/>
            <person name="Zhang D."/>
            <person name="Mao C.L."/>
            <person name="Liu Y.L."/>
            <person name="Hao S.J."/>
            <person name="Liu W.Q."/>
            <person name="Lv M.Q."/>
            <person name="Zhang H.B."/>
            <person name="Liu Y."/>
            <person name="Hu-Tang G.R."/>
            <person name="Wang J.P."/>
            <person name="Wang J.H."/>
            <person name="Sun Y.H."/>
            <person name="Ni S.B."/>
            <person name="Chen W.B."/>
            <person name="Zhang X.C."/>
            <person name="Jiao Y.N."/>
            <person name="Eichler E.E."/>
            <person name="Li G.H."/>
            <person name="Liu X."/>
            <person name="Gao L.Z."/>
        </authorList>
    </citation>
    <scope>NUCLEOTIDE SEQUENCE [LARGE SCALE GENOMIC DNA]</scope>
    <source>
        <strain evidence="14">cv. GT1</strain>
        <tissue evidence="13">Leaf</tissue>
    </source>
</reference>
<name>A0A6A6MIU5_HEVBR</name>
<dbReference type="Gene3D" id="1.10.287.810">
    <property type="entry name" value="Mitochondrial import inner membrane translocase subunit tim13 like domains"/>
    <property type="match status" value="1"/>
</dbReference>
<evidence type="ECO:0000256" key="9">
    <source>
        <dbReference type="ARBA" id="ARBA00023128"/>
    </source>
</evidence>
<keyword evidence="3" id="KW-0813">Transport</keyword>
<dbReference type="Gene3D" id="3.30.40.10">
    <property type="entry name" value="Zinc/RING finger domain, C3HC4 (zinc finger)"/>
    <property type="match status" value="1"/>
</dbReference>
<dbReference type="InterPro" id="IPR011016">
    <property type="entry name" value="Znf_RING-CH"/>
</dbReference>
<evidence type="ECO:0000256" key="10">
    <source>
        <dbReference type="ARBA" id="ARBA00023157"/>
    </source>
</evidence>
<comment type="caution">
    <text evidence="13">The sequence shown here is derived from an EMBL/GenBank/DDBJ whole genome shotgun (WGS) entry which is preliminary data.</text>
</comment>
<keyword evidence="6" id="KW-0862">Zinc</keyword>
<keyword evidence="4" id="KW-0479">Metal-binding</keyword>
<dbReference type="InterPro" id="IPR004217">
    <property type="entry name" value="Tim10-like"/>
</dbReference>
<dbReference type="SUPFAM" id="SSF57850">
    <property type="entry name" value="RING/U-box"/>
    <property type="match status" value="1"/>
</dbReference>
<evidence type="ECO:0000256" key="11">
    <source>
        <dbReference type="SAM" id="MobiDB-lite"/>
    </source>
</evidence>
<dbReference type="FunFam" id="1.10.287.810:FF:000007">
    <property type="entry name" value="Mitochondrial import inner membrane translocase"/>
    <property type="match status" value="1"/>
</dbReference>
<dbReference type="InterPro" id="IPR013083">
    <property type="entry name" value="Znf_RING/FYVE/PHD"/>
</dbReference>
<protein>
    <recommendedName>
        <fullName evidence="12">RING-CH-type domain-containing protein</fullName>
    </recommendedName>
</protein>
<dbReference type="InterPro" id="IPR035427">
    <property type="entry name" value="Tim10-like_dom_sf"/>
</dbReference>
<gene>
    <name evidence="13" type="ORF">GH714_027564</name>
</gene>
<evidence type="ECO:0000256" key="3">
    <source>
        <dbReference type="ARBA" id="ARBA00022448"/>
    </source>
</evidence>
<keyword evidence="5" id="KW-0863">Zinc-finger</keyword>
<dbReference type="GO" id="GO:0008270">
    <property type="term" value="F:zinc ion binding"/>
    <property type="evidence" value="ECO:0007669"/>
    <property type="project" value="UniProtKB-KW"/>
</dbReference>
<comment type="similarity">
    <text evidence="2">Belongs to the small Tim family.</text>
</comment>
<feature type="domain" description="RING-CH-type" evidence="12">
    <location>
        <begin position="56"/>
        <end position="122"/>
    </location>
</feature>
<comment type="subcellular location">
    <subcellularLocation>
        <location evidence="1">Mitochondrion</location>
    </subcellularLocation>
</comment>
<dbReference type="PANTHER" id="PTHR11038">
    <property type="entry name" value="MITOCHONDRIAL IMPORT INNER MEMBRANE TRANSLOCASE SUBUNIT TIM10"/>
    <property type="match status" value="1"/>
</dbReference>
<evidence type="ECO:0000259" key="12">
    <source>
        <dbReference type="PROSITE" id="PS51292"/>
    </source>
</evidence>
<organism evidence="13 14">
    <name type="scientific">Hevea brasiliensis</name>
    <name type="common">Para rubber tree</name>
    <name type="synonym">Siphonia brasiliensis</name>
    <dbReference type="NCBI Taxonomy" id="3981"/>
    <lineage>
        <taxon>Eukaryota</taxon>
        <taxon>Viridiplantae</taxon>
        <taxon>Streptophyta</taxon>
        <taxon>Embryophyta</taxon>
        <taxon>Tracheophyta</taxon>
        <taxon>Spermatophyta</taxon>
        <taxon>Magnoliopsida</taxon>
        <taxon>eudicotyledons</taxon>
        <taxon>Gunneridae</taxon>
        <taxon>Pentapetalae</taxon>
        <taxon>rosids</taxon>
        <taxon>fabids</taxon>
        <taxon>Malpighiales</taxon>
        <taxon>Euphorbiaceae</taxon>
        <taxon>Crotonoideae</taxon>
        <taxon>Micrandreae</taxon>
        <taxon>Hevea</taxon>
    </lineage>
</organism>
<keyword evidence="7" id="KW-0653">Protein transport</keyword>
<dbReference type="Pfam" id="PF02953">
    <property type="entry name" value="zf-Tim10_DDP"/>
    <property type="match status" value="1"/>
</dbReference>
<feature type="compositionally biased region" description="Polar residues" evidence="11">
    <location>
        <begin position="1"/>
        <end position="10"/>
    </location>
</feature>